<sequence length="614" mass="70432">MKKENEPAYSLSSNYHYIYENMWKYDKSLIFYGLAEVIFNVILPLCTVILPSIVVGLLERKAEISEFIYTMILVFLVYGTVSAVQAFLTTRNRNQYIDIRLNYFSLILFRKCFHMDYSLLEKEKVRAELKKAGDSIYGNWQGLEGLMHRNINFLTNVLGLVAYSAVIGWINPLILIFLLALSSIQILVFRRAKLYEHKKKDEIARIKITQSYLQDQAFDLKAGKDIRLYQLDKIISRVYGSANNKLKRIKTKVRGIYYVNDIVEIVLKFLRDGCCYGYLIYLLIHGLSVSDFVLYLGIVGGLAGWITKITEEISELGRCHYMICDFRKFCDLKDTFSHTKGQMTGEEDTALDIVFDHVSFKYEGAEDYVLEDVCFHMKKGDKYALVGVNGAGKTTLVKLMCGFYQPTKGRILVNGIDIKELNIENYFKEIAVVFQDTTVLSLTIGENICGVTADKAAEEDLWQAIELSGLKKKIDSLPKGVHTYLNKDVEESGIQLSGGELQKLLLARALYKKAKLLLFDEPTAAMDAIAESELYEQYQKLLKGRSALFISHRLASTRYCDKILFLDKGRIAEAGSHEELMDMNGRYAMMFEVQSKYYKEERQYPRQACDTQWV</sequence>
<dbReference type="FunFam" id="3.40.50.300:FF:000854">
    <property type="entry name" value="Multidrug ABC transporter ATP-binding protein"/>
    <property type="match status" value="1"/>
</dbReference>
<evidence type="ECO:0000256" key="9">
    <source>
        <dbReference type="SAM" id="Phobius"/>
    </source>
</evidence>
<reference evidence="11 12" key="1">
    <citation type="submission" date="2020-08" db="EMBL/GenBank/DDBJ databases">
        <title>Draft genome sequencing of an Anaerocolumna strain isolated from anoxic soil subjected to BSD treatment.</title>
        <authorList>
            <person name="Uek A."/>
            <person name="Tonouchi A."/>
        </authorList>
    </citation>
    <scope>NUCLEOTIDE SEQUENCE [LARGE SCALE GENOMIC DNA]</scope>
    <source>
        <strain evidence="11 12">CTTW</strain>
    </source>
</reference>
<evidence type="ECO:0000256" key="3">
    <source>
        <dbReference type="ARBA" id="ARBA00022475"/>
    </source>
</evidence>
<evidence type="ECO:0000256" key="6">
    <source>
        <dbReference type="ARBA" id="ARBA00022840"/>
    </source>
</evidence>
<keyword evidence="6 11" id="KW-0067">ATP-binding</keyword>
<dbReference type="SUPFAM" id="SSF90123">
    <property type="entry name" value="ABC transporter transmembrane region"/>
    <property type="match status" value="1"/>
</dbReference>
<dbReference type="InterPro" id="IPR039421">
    <property type="entry name" value="Type_1_exporter"/>
</dbReference>
<feature type="transmembrane region" description="Helical" evidence="9">
    <location>
        <begin position="67"/>
        <end position="88"/>
    </location>
</feature>
<dbReference type="InterPro" id="IPR003439">
    <property type="entry name" value="ABC_transporter-like_ATP-bd"/>
</dbReference>
<keyword evidence="5" id="KW-0547">Nucleotide-binding</keyword>
<dbReference type="Pfam" id="PF00005">
    <property type="entry name" value="ABC_tran"/>
    <property type="match status" value="1"/>
</dbReference>
<dbReference type="GO" id="GO:0016887">
    <property type="term" value="F:ATP hydrolysis activity"/>
    <property type="evidence" value="ECO:0007669"/>
    <property type="project" value="InterPro"/>
</dbReference>
<dbReference type="GO" id="GO:0005886">
    <property type="term" value="C:plasma membrane"/>
    <property type="evidence" value="ECO:0007669"/>
    <property type="project" value="UniProtKB-SubCell"/>
</dbReference>
<gene>
    <name evidence="11" type="ORF">bsdcttw_02730</name>
</gene>
<evidence type="ECO:0000313" key="11">
    <source>
        <dbReference type="EMBL" id="BCJ97232.1"/>
    </source>
</evidence>
<feature type="transmembrane region" description="Helical" evidence="9">
    <location>
        <begin position="29"/>
        <end position="55"/>
    </location>
</feature>
<dbReference type="InterPro" id="IPR036640">
    <property type="entry name" value="ABC1_TM_sf"/>
</dbReference>
<dbReference type="PANTHER" id="PTHR24221">
    <property type="entry name" value="ATP-BINDING CASSETTE SUB-FAMILY B"/>
    <property type="match status" value="1"/>
</dbReference>
<dbReference type="EMBL" id="AP023368">
    <property type="protein sequence ID" value="BCJ97232.1"/>
    <property type="molecule type" value="Genomic_DNA"/>
</dbReference>
<protein>
    <submittedName>
        <fullName evidence="11">ABC transporter ATP-binding protein</fullName>
    </submittedName>
</protein>
<evidence type="ECO:0000256" key="2">
    <source>
        <dbReference type="ARBA" id="ARBA00022448"/>
    </source>
</evidence>
<dbReference type="KEGG" id="acht:bsdcttw_02730"/>
<dbReference type="PROSITE" id="PS50893">
    <property type="entry name" value="ABC_TRANSPORTER_2"/>
    <property type="match status" value="1"/>
</dbReference>
<dbReference type="GO" id="GO:0005524">
    <property type="term" value="F:ATP binding"/>
    <property type="evidence" value="ECO:0007669"/>
    <property type="project" value="UniProtKB-KW"/>
</dbReference>
<dbReference type="AlphaFoldDB" id="A0A7I8DFR9"/>
<evidence type="ECO:0000256" key="4">
    <source>
        <dbReference type="ARBA" id="ARBA00022692"/>
    </source>
</evidence>
<dbReference type="GO" id="GO:0034040">
    <property type="term" value="F:ATPase-coupled lipid transmembrane transporter activity"/>
    <property type="evidence" value="ECO:0007669"/>
    <property type="project" value="TreeGrafter"/>
</dbReference>
<proteinExistence type="predicted"/>
<evidence type="ECO:0000256" key="8">
    <source>
        <dbReference type="ARBA" id="ARBA00023136"/>
    </source>
</evidence>
<evidence type="ECO:0000256" key="1">
    <source>
        <dbReference type="ARBA" id="ARBA00004651"/>
    </source>
</evidence>
<keyword evidence="7 9" id="KW-1133">Transmembrane helix</keyword>
<keyword evidence="3" id="KW-1003">Cell membrane</keyword>
<dbReference type="InterPro" id="IPR027417">
    <property type="entry name" value="P-loop_NTPase"/>
</dbReference>
<reference evidence="11 12" key="2">
    <citation type="submission" date="2020-08" db="EMBL/GenBank/DDBJ databases">
        <authorList>
            <person name="Ueki A."/>
            <person name="Tonouchi A."/>
        </authorList>
    </citation>
    <scope>NUCLEOTIDE SEQUENCE [LARGE SCALE GENOMIC DNA]</scope>
    <source>
        <strain evidence="11 12">CTTW</strain>
    </source>
</reference>
<keyword evidence="8 9" id="KW-0472">Membrane</keyword>
<name>A0A7I8DFR9_9FIRM</name>
<dbReference type="SMART" id="SM00382">
    <property type="entry name" value="AAA"/>
    <property type="match status" value="1"/>
</dbReference>
<evidence type="ECO:0000256" key="5">
    <source>
        <dbReference type="ARBA" id="ARBA00022741"/>
    </source>
</evidence>
<organism evidence="11 12">
    <name type="scientific">Anaerocolumna chitinilytica</name>
    <dbReference type="NCBI Taxonomy" id="1727145"/>
    <lineage>
        <taxon>Bacteria</taxon>
        <taxon>Bacillati</taxon>
        <taxon>Bacillota</taxon>
        <taxon>Clostridia</taxon>
        <taxon>Lachnospirales</taxon>
        <taxon>Lachnospiraceae</taxon>
        <taxon>Anaerocolumna</taxon>
    </lineage>
</organism>
<evidence type="ECO:0000313" key="12">
    <source>
        <dbReference type="Proteomes" id="UP000515703"/>
    </source>
</evidence>
<dbReference type="InterPro" id="IPR017871">
    <property type="entry name" value="ABC_transporter-like_CS"/>
</dbReference>
<keyword evidence="4 9" id="KW-0812">Transmembrane</keyword>
<dbReference type="SUPFAM" id="SSF52540">
    <property type="entry name" value="P-loop containing nucleoside triphosphate hydrolases"/>
    <property type="match status" value="1"/>
</dbReference>
<comment type="subcellular location">
    <subcellularLocation>
        <location evidence="1">Cell membrane</location>
        <topology evidence="1">Multi-pass membrane protein</topology>
    </subcellularLocation>
</comment>
<dbReference type="Gene3D" id="1.20.1560.10">
    <property type="entry name" value="ABC transporter type 1, transmembrane domain"/>
    <property type="match status" value="1"/>
</dbReference>
<evidence type="ECO:0000259" key="10">
    <source>
        <dbReference type="PROSITE" id="PS50893"/>
    </source>
</evidence>
<dbReference type="PROSITE" id="PS00211">
    <property type="entry name" value="ABC_TRANSPORTER_1"/>
    <property type="match status" value="1"/>
</dbReference>
<evidence type="ECO:0000256" key="7">
    <source>
        <dbReference type="ARBA" id="ARBA00022989"/>
    </source>
</evidence>
<keyword evidence="2" id="KW-0813">Transport</keyword>
<dbReference type="PANTHER" id="PTHR24221:SF654">
    <property type="entry name" value="ATP-BINDING CASSETTE SUB-FAMILY B MEMBER 6"/>
    <property type="match status" value="1"/>
</dbReference>
<feature type="transmembrane region" description="Helical" evidence="9">
    <location>
        <begin position="160"/>
        <end position="189"/>
    </location>
</feature>
<dbReference type="InterPro" id="IPR003593">
    <property type="entry name" value="AAA+_ATPase"/>
</dbReference>
<accession>A0A7I8DFR9</accession>
<dbReference type="Gene3D" id="3.40.50.300">
    <property type="entry name" value="P-loop containing nucleotide triphosphate hydrolases"/>
    <property type="match status" value="1"/>
</dbReference>
<feature type="domain" description="ABC transporter" evidence="10">
    <location>
        <begin position="353"/>
        <end position="593"/>
    </location>
</feature>
<dbReference type="RefSeq" id="WP_185257682.1">
    <property type="nucleotide sequence ID" value="NZ_AP023368.1"/>
</dbReference>
<dbReference type="Proteomes" id="UP000515703">
    <property type="component" value="Chromosome"/>
</dbReference>
<keyword evidence="12" id="KW-1185">Reference proteome</keyword>